<dbReference type="AlphaFoldDB" id="A0A3B3QTT0"/>
<evidence type="ECO:0000256" key="3">
    <source>
        <dbReference type="ARBA" id="ARBA00022703"/>
    </source>
</evidence>
<evidence type="ECO:0000256" key="8">
    <source>
        <dbReference type="PROSITE-ProRule" id="PRU00206"/>
    </source>
</evidence>
<feature type="domain" description="TNFR-Cys" evidence="9">
    <location>
        <begin position="127"/>
        <end position="168"/>
    </location>
</feature>
<evidence type="ECO:0000313" key="10">
    <source>
        <dbReference type="Ensembl" id="ENSPKIP00000009299.1"/>
    </source>
</evidence>
<dbReference type="PANTHER" id="PTHR23097:SF90">
    <property type="entry name" value="TUMOR NECROSIS FACTOR RECEPTOR SUPERFAMILY MEMBER 11B"/>
    <property type="match status" value="1"/>
</dbReference>
<dbReference type="SMART" id="SM00208">
    <property type="entry name" value="TNFR"/>
    <property type="match status" value="4"/>
</dbReference>
<keyword evidence="11" id="KW-1185">Reference proteome</keyword>
<keyword evidence="2" id="KW-0964">Secreted</keyword>
<dbReference type="Proteomes" id="UP000261540">
    <property type="component" value="Unplaced"/>
</dbReference>
<dbReference type="PANTHER" id="PTHR23097">
    <property type="entry name" value="TUMOR NECROSIS FACTOR RECEPTOR SUPERFAMILY MEMBER"/>
    <property type="match status" value="1"/>
</dbReference>
<evidence type="ECO:0000256" key="2">
    <source>
        <dbReference type="ARBA" id="ARBA00022525"/>
    </source>
</evidence>
<evidence type="ECO:0000256" key="7">
    <source>
        <dbReference type="ARBA" id="ARBA00023180"/>
    </source>
</evidence>
<keyword evidence="5" id="KW-0677">Repeat</keyword>
<dbReference type="PRINTS" id="PR01975">
    <property type="entry name" value="TNFACTORR11B"/>
</dbReference>
<dbReference type="InterPro" id="IPR001368">
    <property type="entry name" value="TNFR/NGFR_Cys_rich_reg"/>
</dbReference>
<evidence type="ECO:0000256" key="4">
    <source>
        <dbReference type="ARBA" id="ARBA00022729"/>
    </source>
</evidence>
<evidence type="ECO:0000256" key="1">
    <source>
        <dbReference type="ARBA" id="ARBA00004613"/>
    </source>
</evidence>
<dbReference type="GO" id="GO:0006915">
    <property type="term" value="P:apoptotic process"/>
    <property type="evidence" value="ECO:0007669"/>
    <property type="project" value="UniProtKB-KW"/>
</dbReference>
<keyword evidence="7" id="KW-0325">Glycoprotein</keyword>
<sequence>MGCLKLGPKCRHAAGDLSTTAALIPNMPDPVSSPMVSSLLGMRLPKAFPHPLHDGCSVPVGVCSRATPVESRWLFATSFAWAASHQQPPTYHFRDPVSQQVLVCEQCPPGTAVRSHCRPDRPTECAPCPDSHFSEHWHWGDSCRHCTAVCKERQLVERECNGTHDRLCKCVPGHHLEVEFCVRHSACPPGSGVVLPGSPERNTLCEKCPKGYFSSVASAVEPCFPHRDCSALGMRALRAGTAARDAICEREDECFPGHAMCHTGTLLCEEIIFQFLGSKQLSTLQLDSLSDQLPGRKVDRRSVERMMKACGAQQGVLLLLRLWREQNRDQERLFGIIGGVSRCQRMLSRCASPGNLTPQDLRSVADSLPGNRVEDKDFQHVMQSCRPRQQLLQILYTWRIHNVEQDVDKALGHSLRRLRSRDVPRNLLKSLKNVSKILSGFFTEKMYEKLFFDMLKVSKSLTSQPNDD</sequence>
<reference evidence="10" key="1">
    <citation type="submission" date="2025-08" db="UniProtKB">
        <authorList>
            <consortium name="Ensembl"/>
        </authorList>
    </citation>
    <scope>IDENTIFICATION</scope>
</reference>
<name>A0A3B3QTT0_9TELE</name>
<dbReference type="GeneTree" id="ENSGT00940000155167"/>
<feature type="disulfide bond" evidence="8">
    <location>
        <begin position="150"/>
        <end position="168"/>
    </location>
</feature>
<evidence type="ECO:0000259" key="9">
    <source>
        <dbReference type="PROSITE" id="PS50050"/>
    </source>
</evidence>
<proteinExistence type="predicted"/>
<feature type="disulfide bond" evidence="8">
    <location>
        <begin position="128"/>
        <end position="143"/>
    </location>
</feature>
<dbReference type="InterPro" id="IPR057633">
    <property type="entry name" value="Death_TNF11B"/>
</dbReference>
<reference evidence="10" key="2">
    <citation type="submission" date="2025-09" db="UniProtKB">
        <authorList>
            <consortium name="Ensembl"/>
        </authorList>
    </citation>
    <scope>IDENTIFICATION</scope>
</reference>
<dbReference type="PROSITE" id="PS50050">
    <property type="entry name" value="TNFR_NGFR_2"/>
    <property type="match status" value="1"/>
</dbReference>
<evidence type="ECO:0000256" key="6">
    <source>
        <dbReference type="ARBA" id="ARBA00023157"/>
    </source>
</evidence>
<dbReference type="InterPro" id="IPR052459">
    <property type="entry name" value="TNFRSF_decoy_receptor"/>
</dbReference>
<evidence type="ECO:0000313" key="11">
    <source>
        <dbReference type="Proteomes" id="UP000261540"/>
    </source>
</evidence>
<dbReference type="Pfam" id="PF23630">
    <property type="entry name" value="Death_TNFRSF11B"/>
    <property type="match status" value="2"/>
</dbReference>
<feature type="repeat" description="TNFR-Cys" evidence="8">
    <location>
        <begin position="127"/>
        <end position="168"/>
    </location>
</feature>
<dbReference type="Ensembl" id="ENSPKIT00000033404.1">
    <property type="protein sequence ID" value="ENSPKIP00000009299.1"/>
    <property type="gene ID" value="ENSPKIG00000024462.1"/>
</dbReference>
<comment type="caution">
    <text evidence="8">Lacks conserved residue(s) required for the propagation of feature annotation.</text>
</comment>
<dbReference type="InterPro" id="IPR017371">
    <property type="entry name" value="TNFR_11B"/>
</dbReference>
<accession>A0A3B3QTT0</accession>
<dbReference type="Pfam" id="PF00020">
    <property type="entry name" value="TNFR_c6"/>
    <property type="match status" value="2"/>
</dbReference>
<protein>
    <submittedName>
        <fullName evidence="10">Tumor necrosis factor receptor superfamily member 11B-like</fullName>
    </submittedName>
</protein>
<organism evidence="10 11">
    <name type="scientific">Paramormyrops kingsleyae</name>
    <dbReference type="NCBI Taxonomy" id="1676925"/>
    <lineage>
        <taxon>Eukaryota</taxon>
        <taxon>Metazoa</taxon>
        <taxon>Chordata</taxon>
        <taxon>Craniata</taxon>
        <taxon>Vertebrata</taxon>
        <taxon>Euteleostomi</taxon>
        <taxon>Actinopterygii</taxon>
        <taxon>Neopterygii</taxon>
        <taxon>Teleostei</taxon>
        <taxon>Osteoglossocephala</taxon>
        <taxon>Osteoglossomorpha</taxon>
        <taxon>Osteoglossiformes</taxon>
        <taxon>Mormyridae</taxon>
        <taxon>Paramormyrops</taxon>
    </lineage>
</organism>
<keyword evidence="3" id="KW-0053">Apoptosis</keyword>
<comment type="subcellular location">
    <subcellularLocation>
        <location evidence="1">Secreted</location>
    </subcellularLocation>
</comment>
<dbReference type="SUPFAM" id="SSF57586">
    <property type="entry name" value="TNF receptor-like"/>
    <property type="match status" value="2"/>
</dbReference>
<evidence type="ECO:0000256" key="5">
    <source>
        <dbReference type="ARBA" id="ARBA00022737"/>
    </source>
</evidence>
<dbReference type="Gene3D" id="2.10.50.10">
    <property type="entry name" value="Tumor Necrosis Factor Receptor, subunit A, domain 2"/>
    <property type="match status" value="2"/>
</dbReference>
<dbReference type="GO" id="GO:0005576">
    <property type="term" value="C:extracellular region"/>
    <property type="evidence" value="ECO:0007669"/>
    <property type="project" value="UniProtKB-SubCell"/>
</dbReference>
<keyword evidence="4" id="KW-0732">Signal</keyword>
<keyword evidence="6 8" id="KW-1015">Disulfide bond</keyword>
<dbReference type="STRING" id="1676925.ENSPKIP00000009299"/>